<protein>
    <submittedName>
        <fullName evidence="7">AAA domain-containing protein</fullName>
    </submittedName>
</protein>
<feature type="compositionally biased region" description="Basic and acidic residues" evidence="5">
    <location>
        <begin position="358"/>
        <end position="369"/>
    </location>
</feature>
<evidence type="ECO:0000256" key="3">
    <source>
        <dbReference type="ARBA" id="ARBA00022806"/>
    </source>
</evidence>
<gene>
    <name evidence="7" type="ORF">BJX66DRAFT_318614</name>
</gene>
<dbReference type="Pfam" id="PF13087">
    <property type="entry name" value="AAA_12"/>
    <property type="match status" value="1"/>
</dbReference>
<dbReference type="InterPro" id="IPR050534">
    <property type="entry name" value="Coronavir_polyprotein_1ab"/>
</dbReference>
<dbReference type="InterPro" id="IPR027417">
    <property type="entry name" value="P-loop_NTPase"/>
</dbReference>
<keyword evidence="8" id="KW-1185">Reference proteome</keyword>
<evidence type="ECO:0000313" key="7">
    <source>
        <dbReference type="EMBL" id="KAL2783367.1"/>
    </source>
</evidence>
<evidence type="ECO:0000256" key="4">
    <source>
        <dbReference type="ARBA" id="ARBA00022840"/>
    </source>
</evidence>
<reference evidence="7 8" key="1">
    <citation type="submission" date="2024-07" db="EMBL/GenBank/DDBJ databases">
        <title>Section-level genome sequencing and comparative genomics of Aspergillus sections Usti and Cavernicolus.</title>
        <authorList>
            <consortium name="Lawrence Berkeley National Laboratory"/>
            <person name="Nybo J.L."/>
            <person name="Vesth T.C."/>
            <person name="Theobald S."/>
            <person name="Frisvad J.C."/>
            <person name="Larsen T.O."/>
            <person name="Kjaerboelling I."/>
            <person name="Rothschild-Mancinelli K."/>
            <person name="Lyhne E.K."/>
            <person name="Kogle M.E."/>
            <person name="Barry K."/>
            <person name="Clum A."/>
            <person name="Na H."/>
            <person name="Ledsgaard L."/>
            <person name="Lin J."/>
            <person name="Lipzen A."/>
            <person name="Kuo A."/>
            <person name="Riley R."/>
            <person name="Mondo S."/>
            <person name="Labutti K."/>
            <person name="Haridas S."/>
            <person name="Pangalinan J."/>
            <person name="Salamov A.A."/>
            <person name="Simmons B.A."/>
            <person name="Magnuson J.K."/>
            <person name="Chen J."/>
            <person name="Drula E."/>
            <person name="Henrissat B."/>
            <person name="Wiebenga A."/>
            <person name="Lubbers R.J."/>
            <person name="Gomes A.C."/>
            <person name="Makela M.R."/>
            <person name="Stajich J."/>
            <person name="Grigoriev I.V."/>
            <person name="Mortensen U.H."/>
            <person name="De Vries R.P."/>
            <person name="Baker S.E."/>
            <person name="Andersen M.R."/>
        </authorList>
    </citation>
    <scope>NUCLEOTIDE SEQUENCE [LARGE SCALE GENOMIC DNA]</scope>
    <source>
        <strain evidence="7 8">CBS 209.92</strain>
    </source>
</reference>
<feature type="domain" description="DNA2/NAM7 helicase-like C-terminal" evidence="6">
    <location>
        <begin position="5"/>
        <end position="197"/>
    </location>
</feature>
<evidence type="ECO:0000256" key="2">
    <source>
        <dbReference type="ARBA" id="ARBA00022801"/>
    </source>
</evidence>
<dbReference type="Proteomes" id="UP001610563">
    <property type="component" value="Unassembled WGS sequence"/>
</dbReference>
<evidence type="ECO:0000313" key="8">
    <source>
        <dbReference type="Proteomes" id="UP001610563"/>
    </source>
</evidence>
<evidence type="ECO:0000256" key="1">
    <source>
        <dbReference type="ARBA" id="ARBA00022741"/>
    </source>
</evidence>
<dbReference type="PANTHER" id="PTHR43788">
    <property type="entry name" value="DNA2/NAM7 HELICASE FAMILY MEMBER"/>
    <property type="match status" value="1"/>
</dbReference>
<feature type="compositionally biased region" description="Polar residues" evidence="5">
    <location>
        <begin position="384"/>
        <end position="393"/>
    </location>
</feature>
<dbReference type="InterPro" id="IPR047187">
    <property type="entry name" value="SF1_C_Upf1"/>
</dbReference>
<dbReference type="PANTHER" id="PTHR43788:SF8">
    <property type="entry name" value="DNA-BINDING PROTEIN SMUBP-2"/>
    <property type="match status" value="1"/>
</dbReference>
<dbReference type="CDD" id="cd18808">
    <property type="entry name" value="SF1_C_Upf1"/>
    <property type="match status" value="1"/>
</dbReference>
<dbReference type="EMBL" id="JBFTWV010000242">
    <property type="protein sequence ID" value="KAL2783367.1"/>
    <property type="molecule type" value="Genomic_DNA"/>
</dbReference>
<dbReference type="InterPro" id="IPR041679">
    <property type="entry name" value="DNA2/NAM7-like_C"/>
</dbReference>
<dbReference type="SUPFAM" id="SSF52540">
    <property type="entry name" value="P-loop containing nucleoside triphosphate hydrolases"/>
    <property type="match status" value="1"/>
</dbReference>
<accession>A0ABR4FJE2</accession>
<feature type="region of interest" description="Disordered" evidence="5">
    <location>
        <begin position="261"/>
        <end position="395"/>
    </location>
</feature>
<keyword evidence="1" id="KW-0547">Nucleotide-binding</keyword>
<name>A0ABR4FJE2_9EURO</name>
<proteinExistence type="predicted"/>
<keyword evidence="3" id="KW-0347">Helicase</keyword>
<organism evidence="7 8">
    <name type="scientific">Aspergillus keveii</name>
    <dbReference type="NCBI Taxonomy" id="714993"/>
    <lineage>
        <taxon>Eukaryota</taxon>
        <taxon>Fungi</taxon>
        <taxon>Dikarya</taxon>
        <taxon>Ascomycota</taxon>
        <taxon>Pezizomycotina</taxon>
        <taxon>Eurotiomycetes</taxon>
        <taxon>Eurotiomycetidae</taxon>
        <taxon>Eurotiales</taxon>
        <taxon>Aspergillaceae</taxon>
        <taxon>Aspergillus</taxon>
        <taxon>Aspergillus subgen. Nidulantes</taxon>
    </lineage>
</organism>
<evidence type="ECO:0000259" key="6">
    <source>
        <dbReference type="Pfam" id="PF13087"/>
    </source>
</evidence>
<dbReference type="Gene3D" id="3.40.50.300">
    <property type="entry name" value="P-loop containing nucleotide triphosphate hydrolases"/>
    <property type="match status" value="1"/>
</dbReference>
<evidence type="ECO:0000256" key="5">
    <source>
        <dbReference type="SAM" id="MobiDB-lite"/>
    </source>
</evidence>
<keyword evidence="2" id="KW-0378">Hydrolase</keyword>
<sequence length="458" mass="51107">MKAKYPFTVLESHYRCHPEIVEFPNSEVYNNRLVNKLDPRTTVGYVWHEFTRRHHYFHGNGLENLRRLFVSVDSYAVQPLNSSSWQNVGQVNVLCDFLRALYNFRAPNGMMINNSDAMVISPYREERFLVEKKLKEGGLRVRANLTVDGAQGQEAPIVFFLMVKPSENPRNVGFVGVKSRLNVALTRPKDLLVIIGNLHIWDETATKKIKANNHRNLMLSNLLVDVSEKGHTLTWDGSKTLTETQAPADVQYPCHDPHRKKRVYESQTPVPPARPSTNPAATPKPDTPRGLGQSMHAAPEKKSSGALKLGWNKTVSTSAKPPQEPAPKITPAVPVPKQEAHLPPTSQKPQDTLAVGPKKPESSPVDLKKAPLGSSMHEEAPSMAATTGNSSEVTPRVHKQRLVEVLRDQIRVLEKQLDYGIDVSKAGPMTDEARDKVEDMLADLMGKLTKASLQLNRM</sequence>
<keyword evidence="4" id="KW-0067">ATP-binding</keyword>
<comment type="caution">
    <text evidence="7">The sequence shown here is derived from an EMBL/GenBank/DDBJ whole genome shotgun (WGS) entry which is preliminary data.</text>
</comment>